<accession>A0A168DA69</accession>
<name>A0A168DA69_CORFA</name>
<comment type="caution">
    <text evidence="1">The sequence shown here is derived from an EMBL/GenBank/DDBJ whole genome shotgun (WGS) entry which is preliminary data.</text>
</comment>
<dbReference type="EMBL" id="AZHB01000002">
    <property type="protein sequence ID" value="OAA72350.1"/>
    <property type="molecule type" value="Genomic_DNA"/>
</dbReference>
<evidence type="ECO:0000313" key="2">
    <source>
        <dbReference type="Proteomes" id="UP000076744"/>
    </source>
</evidence>
<gene>
    <name evidence="1" type="ORF">ISF_01423</name>
</gene>
<sequence length="167" mass="18363">MRQYSIQKVHTSSNYMQRCEPLHFSPLATLTAQAYACVYTYGEIHTGLDVVTAVTITDNGETVCDGCHVNRGGPGDVKCQDGYSAHYEIGTAGDTNSMGITYGMPHGTFYITVPPLGQCTYSNCCGGKFYFSVDADMQRRRPSSNSRNTGNFPYTCSICKNANYSFY</sequence>
<protein>
    <submittedName>
        <fullName evidence="1">Uncharacterized protein</fullName>
    </submittedName>
</protein>
<proteinExistence type="predicted"/>
<organism evidence="1 2">
    <name type="scientific">Cordyceps fumosorosea (strain ARSEF 2679)</name>
    <name type="common">Isaria fumosorosea</name>
    <dbReference type="NCBI Taxonomy" id="1081104"/>
    <lineage>
        <taxon>Eukaryota</taxon>
        <taxon>Fungi</taxon>
        <taxon>Dikarya</taxon>
        <taxon>Ascomycota</taxon>
        <taxon>Pezizomycotina</taxon>
        <taxon>Sordariomycetes</taxon>
        <taxon>Hypocreomycetidae</taxon>
        <taxon>Hypocreales</taxon>
        <taxon>Cordycipitaceae</taxon>
        <taxon>Cordyceps</taxon>
    </lineage>
</organism>
<dbReference type="AlphaFoldDB" id="A0A168DA69"/>
<evidence type="ECO:0000313" key="1">
    <source>
        <dbReference type="EMBL" id="OAA72350.1"/>
    </source>
</evidence>
<keyword evidence="2" id="KW-1185">Reference proteome</keyword>
<dbReference type="RefSeq" id="XP_018707796.1">
    <property type="nucleotide sequence ID" value="XM_018845030.1"/>
</dbReference>
<reference evidence="1 2" key="1">
    <citation type="journal article" date="2016" name="Genome Biol. Evol.">
        <title>Divergent and convergent evolution of fungal pathogenicity.</title>
        <authorList>
            <person name="Shang Y."/>
            <person name="Xiao G."/>
            <person name="Zheng P."/>
            <person name="Cen K."/>
            <person name="Zhan S."/>
            <person name="Wang C."/>
        </authorList>
    </citation>
    <scope>NUCLEOTIDE SEQUENCE [LARGE SCALE GENOMIC DNA]</scope>
    <source>
        <strain evidence="1 2">ARSEF 2679</strain>
    </source>
</reference>
<dbReference type="Proteomes" id="UP000076744">
    <property type="component" value="Unassembled WGS sequence"/>
</dbReference>
<dbReference type="GeneID" id="30017715"/>